<dbReference type="Pfam" id="PF07992">
    <property type="entry name" value="Pyr_redox_2"/>
    <property type="match status" value="1"/>
</dbReference>
<protein>
    <recommendedName>
        <fullName evidence="2">NADH:ubiquinone reductase (non-electrogenic)</fullName>
        <ecNumber evidence="2">1.6.5.9</ecNumber>
    </recommendedName>
</protein>
<evidence type="ECO:0000256" key="4">
    <source>
        <dbReference type="ARBA" id="ARBA00022827"/>
    </source>
</evidence>
<accession>A0A4D7CMX1</accession>
<keyword evidence="4" id="KW-0274">FAD</keyword>
<dbReference type="EC" id="1.6.5.9" evidence="2"/>
<dbReference type="EMBL" id="CP039712">
    <property type="protein sequence ID" value="QCI85459.1"/>
    <property type="molecule type" value="Genomic_DNA"/>
</dbReference>
<dbReference type="Proteomes" id="UP000298615">
    <property type="component" value="Chromosome"/>
</dbReference>
<evidence type="ECO:0000256" key="3">
    <source>
        <dbReference type="ARBA" id="ARBA00022630"/>
    </source>
</evidence>
<dbReference type="SUPFAM" id="SSF51905">
    <property type="entry name" value="FAD/NAD(P)-binding domain"/>
    <property type="match status" value="2"/>
</dbReference>
<reference evidence="8 9" key="1">
    <citation type="submission" date="2019-04" db="EMBL/GenBank/DDBJ databases">
        <title>Vagococcus sp. nov., isolated from faeces of yaks (Bos grunniens).</title>
        <authorList>
            <person name="Ge Y."/>
        </authorList>
    </citation>
    <scope>NUCLEOTIDE SEQUENCE [LARGE SCALE GENOMIC DNA]</scope>
    <source>
        <strain evidence="8 9">MN-17</strain>
    </source>
</reference>
<evidence type="ECO:0000313" key="8">
    <source>
        <dbReference type="EMBL" id="QCI85459.1"/>
    </source>
</evidence>
<keyword evidence="9" id="KW-1185">Reference proteome</keyword>
<dbReference type="GO" id="GO:0050136">
    <property type="term" value="F:NADH dehydrogenase (quinone) (non-electrogenic) activity"/>
    <property type="evidence" value="ECO:0007669"/>
    <property type="project" value="UniProtKB-EC"/>
</dbReference>
<keyword evidence="3" id="KW-0285">Flavoprotein</keyword>
<dbReference type="InterPro" id="IPR045024">
    <property type="entry name" value="NDH-2"/>
</dbReference>
<evidence type="ECO:0000256" key="5">
    <source>
        <dbReference type="ARBA" id="ARBA00023002"/>
    </source>
</evidence>
<evidence type="ECO:0000313" key="9">
    <source>
        <dbReference type="Proteomes" id="UP000298615"/>
    </source>
</evidence>
<comment type="similarity">
    <text evidence="1">Belongs to the NADH dehydrogenase family.</text>
</comment>
<keyword evidence="6" id="KW-0520">NAD</keyword>
<evidence type="ECO:0000256" key="1">
    <source>
        <dbReference type="ARBA" id="ARBA00005272"/>
    </source>
</evidence>
<dbReference type="RefSeq" id="WP_136952320.1">
    <property type="nucleotide sequence ID" value="NZ_CP039712.1"/>
</dbReference>
<dbReference type="Gene3D" id="3.50.50.100">
    <property type="match status" value="1"/>
</dbReference>
<dbReference type="PANTHER" id="PTHR43706:SF47">
    <property type="entry name" value="EXTERNAL NADH-UBIQUINONE OXIDOREDUCTASE 1, MITOCHONDRIAL-RELATED"/>
    <property type="match status" value="1"/>
</dbReference>
<dbReference type="InterPro" id="IPR023753">
    <property type="entry name" value="FAD/NAD-binding_dom"/>
</dbReference>
<evidence type="ECO:0000256" key="6">
    <source>
        <dbReference type="ARBA" id="ARBA00023027"/>
    </source>
</evidence>
<evidence type="ECO:0000256" key="7">
    <source>
        <dbReference type="ARBA" id="ARBA00047599"/>
    </source>
</evidence>
<keyword evidence="5" id="KW-0560">Oxidoreductase</keyword>
<dbReference type="PANTHER" id="PTHR43706">
    <property type="entry name" value="NADH DEHYDROGENASE"/>
    <property type="match status" value="1"/>
</dbReference>
<evidence type="ECO:0000256" key="2">
    <source>
        <dbReference type="ARBA" id="ARBA00012637"/>
    </source>
</evidence>
<organism evidence="8 9">
    <name type="scientific">Vagococcus zengguangii</name>
    <dbReference type="NCBI Taxonomy" id="2571750"/>
    <lineage>
        <taxon>Bacteria</taxon>
        <taxon>Bacillati</taxon>
        <taxon>Bacillota</taxon>
        <taxon>Bacilli</taxon>
        <taxon>Lactobacillales</taxon>
        <taxon>Enterococcaceae</taxon>
        <taxon>Vagococcus</taxon>
    </lineage>
</organism>
<sequence>MAKTKIVVVGAGYAGVFGTKFLSKKLKKNPDVEITLIDRHSYQTMMTELHEVAGGRVEPEAIQYDLQRLFCRRKNVNIVTDNVTNIDKENKVVITENGEYPFDYVMLGMGGEPNDFGTPGVKENGFTLWSMEDAIRLREHIENTVKAASLEADDAKRRAMLTFVVCGSGFTGIEMVGELVDQKEHIAKKNKLSPDEITIKVVEAAPTILNMLDRYDADIAERYLVKKGVEIIKASPIVEVGAEEITLKSGETIPTHTLIWTAGVQANSDAKAFEMESARANRLVANEFLQAKGYEDKGIYVVGDLVYYEETPNTPTPQIVQAAEGTGHYAAENIIAEINGTEKKPYKGNYQGFMVSIGAKYGVACLFDKIHLSGAMSIIMKHIVNLKYFFDIRSGHYMFQYIMHEFFHVKDERNVLRGHSSRNSNVLWSVPLRIFYGLTWLIEAMHKIVGNGEWLKPSTWFGEGSWFTNAVAFPFEWLQEATTGASAAGDGAEATAEAAHQAFGLSYAYGNEPMMVFDHMPKWFESVMKFMMPNQEVALFFQKFMSIFEVLLALAIIFGLFTWLANGVTIALVATFCLSGMFYWVNIWFIPVAFALMNGSGRALGLDKWVQPWVQRKLSKWWYGDVKSRYGQAK</sequence>
<proteinExistence type="inferred from homology"/>
<comment type="catalytic activity">
    <reaction evidence="7">
        <text>a quinone + NADH + H(+) = a quinol + NAD(+)</text>
        <dbReference type="Rhea" id="RHEA:46160"/>
        <dbReference type="ChEBI" id="CHEBI:15378"/>
        <dbReference type="ChEBI" id="CHEBI:24646"/>
        <dbReference type="ChEBI" id="CHEBI:57540"/>
        <dbReference type="ChEBI" id="CHEBI:57945"/>
        <dbReference type="ChEBI" id="CHEBI:132124"/>
        <dbReference type="EC" id="1.6.5.9"/>
    </reaction>
</comment>
<dbReference type="OrthoDB" id="9781621at2"/>
<gene>
    <name evidence="8" type="ORF">FA707_00085</name>
</gene>
<dbReference type="AlphaFoldDB" id="A0A4D7CMX1"/>
<name>A0A4D7CMX1_9ENTE</name>
<dbReference type="InterPro" id="IPR036188">
    <property type="entry name" value="FAD/NAD-bd_sf"/>
</dbReference>
<dbReference type="KEGG" id="vao:FA707_00085"/>